<organism evidence="1 2">
    <name type="scientific">Halosquirtibacter laminarini</name>
    <dbReference type="NCBI Taxonomy" id="3374600"/>
    <lineage>
        <taxon>Bacteria</taxon>
        <taxon>Pseudomonadati</taxon>
        <taxon>Bacteroidota</taxon>
        <taxon>Bacteroidia</taxon>
        <taxon>Marinilabiliales</taxon>
        <taxon>Prolixibacteraceae</taxon>
        <taxon>Halosquirtibacter</taxon>
    </lineage>
</organism>
<evidence type="ECO:0000313" key="1">
    <source>
        <dbReference type="EMBL" id="QZE13456.1"/>
    </source>
</evidence>
<sequence>MKITKDNSVALIIDLQEKLIPVMQKAKDTIKNNKIVISGLEALEIPTIFSQQYPQGLGTTVQEIVEKTSAFQSFDKTDFSCFKHDMFQSFLNANEAKNVIITGIESHICVLQTAIDLKDAGYNPIVVVDAIDSRKKINKKMAIKRFEMEGIMLTTVESILFELTESAKAPAFKTISKLIK</sequence>
<proteinExistence type="predicted"/>
<reference evidence="1" key="1">
    <citation type="submission" date="2021-08" db="EMBL/GenBank/DDBJ databases">
        <title>Novel anaerobic bacterium isolated from sea squirt in East Sea, Republic of Korea.</title>
        <authorList>
            <person name="Nguyen T.H."/>
            <person name="Li Z."/>
            <person name="Lee Y.-J."/>
            <person name="Ko J."/>
            <person name="Kim S.-G."/>
        </authorList>
    </citation>
    <scope>NUCLEOTIDE SEQUENCE</scope>
    <source>
        <strain evidence="1">KCTC 25031</strain>
    </source>
</reference>
<evidence type="ECO:0000313" key="2">
    <source>
        <dbReference type="Proteomes" id="UP000826212"/>
    </source>
</evidence>
<accession>A0AC61NJB9</accession>
<name>A0AC61NJB9_9BACT</name>
<protein>
    <submittedName>
        <fullName evidence="1">Isochorismatase family protein</fullName>
    </submittedName>
</protein>
<dbReference type="EMBL" id="CP081303">
    <property type="protein sequence ID" value="QZE13456.1"/>
    <property type="molecule type" value="Genomic_DNA"/>
</dbReference>
<gene>
    <name evidence="1" type="ORF">K4L44_12810</name>
</gene>
<dbReference type="Proteomes" id="UP000826212">
    <property type="component" value="Chromosome"/>
</dbReference>
<keyword evidence="2" id="KW-1185">Reference proteome</keyword>